<dbReference type="AlphaFoldDB" id="A0A4Z2H083"/>
<protein>
    <submittedName>
        <fullName evidence="2">Uncharacterized protein</fullName>
    </submittedName>
</protein>
<evidence type="ECO:0000313" key="3">
    <source>
        <dbReference type="Proteomes" id="UP000314294"/>
    </source>
</evidence>
<evidence type="ECO:0000256" key="1">
    <source>
        <dbReference type="SAM" id="MobiDB-lite"/>
    </source>
</evidence>
<keyword evidence="3" id="KW-1185">Reference proteome</keyword>
<reference evidence="2 3" key="1">
    <citation type="submission" date="2019-03" db="EMBL/GenBank/DDBJ databases">
        <title>First draft genome of Liparis tanakae, snailfish: a comprehensive survey of snailfish specific genes.</title>
        <authorList>
            <person name="Kim W."/>
            <person name="Song I."/>
            <person name="Jeong J.-H."/>
            <person name="Kim D."/>
            <person name="Kim S."/>
            <person name="Ryu S."/>
            <person name="Song J.Y."/>
            <person name="Lee S.K."/>
        </authorList>
    </citation>
    <scope>NUCLEOTIDE SEQUENCE [LARGE SCALE GENOMIC DNA]</scope>
    <source>
        <tissue evidence="2">Muscle</tissue>
    </source>
</reference>
<name>A0A4Z2H083_9TELE</name>
<gene>
    <name evidence="2" type="ORF">EYF80_030464</name>
</gene>
<dbReference type="Proteomes" id="UP000314294">
    <property type="component" value="Unassembled WGS sequence"/>
</dbReference>
<dbReference type="EMBL" id="SRLO01000359">
    <property type="protein sequence ID" value="TNN59277.1"/>
    <property type="molecule type" value="Genomic_DNA"/>
</dbReference>
<feature type="compositionally biased region" description="Basic and acidic residues" evidence="1">
    <location>
        <begin position="43"/>
        <end position="54"/>
    </location>
</feature>
<feature type="region of interest" description="Disordered" evidence="1">
    <location>
        <begin position="33"/>
        <end position="83"/>
    </location>
</feature>
<evidence type="ECO:0000313" key="2">
    <source>
        <dbReference type="EMBL" id="TNN59277.1"/>
    </source>
</evidence>
<feature type="compositionally biased region" description="Low complexity" evidence="1">
    <location>
        <begin position="65"/>
        <end position="83"/>
    </location>
</feature>
<proteinExistence type="predicted"/>
<sequence>MYGFTCHREAAMARAYFLSAAFTNVVTGNTKVIPKSPAMQSDEEGKKASFRPEESLDGIPQPNNLTSYSYSSSSSSSSTSSTSWQLSHSSLAGLSSRGVMAGRPSPVALWDAVRLATVCRRTRTSRQSLSRLLHSLQAAEELRERVKPTDAAASEISAPSVYIGL</sequence>
<accession>A0A4Z2H083</accession>
<comment type="caution">
    <text evidence="2">The sequence shown here is derived from an EMBL/GenBank/DDBJ whole genome shotgun (WGS) entry which is preliminary data.</text>
</comment>
<organism evidence="2 3">
    <name type="scientific">Liparis tanakae</name>
    <name type="common">Tanaka's snailfish</name>
    <dbReference type="NCBI Taxonomy" id="230148"/>
    <lineage>
        <taxon>Eukaryota</taxon>
        <taxon>Metazoa</taxon>
        <taxon>Chordata</taxon>
        <taxon>Craniata</taxon>
        <taxon>Vertebrata</taxon>
        <taxon>Euteleostomi</taxon>
        <taxon>Actinopterygii</taxon>
        <taxon>Neopterygii</taxon>
        <taxon>Teleostei</taxon>
        <taxon>Neoteleostei</taxon>
        <taxon>Acanthomorphata</taxon>
        <taxon>Eupercaria</taxon>
        <taxon>Perciformes</taxon>
        <taxon>Cottioidei</taxon>
        <taxon>Cottales</taxon>
        <taxon>Liparidae</taxon>
        <taxon>Liparis</taxon>
    </lineage>
</organism>